<protein>
    <submittedName>
        <fullName evidence="11">Eukaryotic aspartyl protease family protein</fullName>
    </submittedName>
</protein>
<dbReference type="SUPFAM" id="SSF50630">
    <property type="entry name" value="Acid proteases"/>
    <property type="match status" value="1"/>
</dbReference>
<feature type="signal peptide" evidence="9">
    <location>
        <begin position="1"/>
        <end position="18"/>
    </location>
</feature>
<dbReference type="PRINTS" id="PR00792">
    <property type="entry name" value="PEPSIN"/>
</dbReference>
<dbReference type="GO" id="GO:0004190">
    <property type="term" value="F:aspartic-type endopeptidase activity"/>
    <property type="evidence" value="ECO:0007669"/>
    <property type="project" value="UniProtKB-KW"/>
</dbReference>
<evidence type="ECO:0000259" key="10">
    <source>
        <dbReference type="PROSITE" id="PS51767"/>
    </source>
</evidence>
<dbReference type="InterPro" id="IPR032799">
    <property type="entry name" value="TAXi_C"/>
</dbReference>
<dbReference type="AlphaFoldDB" id="A0A2U1PI16"/>
<sequence length="419" mass="45366">MKTLALVFVLINISSSLSKPNQINGGFSLDLIDRDSPQSPLYDPTYAQLDRLKNALLRSTLRASRLSKRAGFTSKVASIDVDISAALGEYVMLISIGTPPVKVFGIADTGSDLTWVQCKPCKNCYKQVGPLLVPSNSSTYRSLSCQSKGCEALDKDQLSCDSKNICHYKMSYGDSSVTVGDLAVDTFWFGPTPVKNVAFGCGHDNEGTFKKDSSGIVGLGGGPLSIINQLQYVVNGKFSYCLIPYSNNQKTSRIHFGTHAIVAGANVVSTPLIKKNPSTFYYLTLESILVGKHKVSAKGSSSKIPAEKGNIIIDSGTTLTFIPDEFYSDLITSITNVIGLGFDIPQWGFKFCYKNLNLGRVPPMTFRFTGANVEVPPENMFLEIQKGVNCLAFSSAADGLAIFGNLMQRNMLVGYDLLA</sequence>
<evidence type="ECO:0000256" key="8">
    <source>
        <dbReference type="RuleBase" id="RU000454"/>
    </source>
</evidence>
<feature type="domain" description="Peptidase A1" evidence="10">
    <location>
        <begin position="90"/>
        <end position="419"/>
    </location>
</feature>
<keyword evidence="12" id="KW-1185">Reference proteome</keyword>
<dbReference type="CDD" id="cd05476">
    <property type="entry name" value="pepsin_A_like_plant"/>
    <property type="match status" value="1"/>
</dbReference>
<keyword evidence="3 9" id="KW-0732">Signal</keyword>
<name>A0A2U1PI16_ARTAN</name>
<dbReference type="STRING" id="35608.A0A2U1PI16"/>
<dbReference type="PROSITE" id="PS00141">
    <property type="entry name" value="ASP_PROTEASE"/>
    <property type="match status" value="2"/>
</dbReference>
<dbReference type="GO" id="GO:0005576">
    <property type="term" value="C:extracellular region"/>
    <property type="evidence" value="ECO:0007669"/>
    <property type="project" value="TreeGrafter"/>
</dbReference>
<evidence type="ECO:0000256" key="9">
    <source>
        <dbReference type="SAM" id="SignalP"/>
    </source>
</evidence>
<evidence type="ECO:0000256" key="2">
    <source>
        <dbReference type="ARBA" id="ARBA00022670"/>
    </source>
</evidence>
<dbReference type="Pfam" id="PF14541">
    <property type="entry name" value="TAXi_C"/>
    <property type="match status" value="1"/>
</dbReference>
<keyword evidence="4 8" id="KW-0064">Aspartyl protease</keyword>
<dbReference type="InterPro" id="IPR033121">
    <property type="entry name" value="PEPTIDASE_A1"/>
</dbReference>
<dbReference type="OrthoDB" id="2747330at2759"/>
<dbReference type="FunFam" id="2.40.70.10:FF:000016">
    <property type="entry name" value="Probable aspartic protease At2g35615"/>
    <property type="match status" value="1"/>
</dbReference>
<dbReference type="InterPro" id="IPR021109">
    <property type="entry name" value="Peptidase_aspartic_dom_sf"/>
</dbReference>
<dbReference type="InterPro" id="IPR001461">
    <property type="entry name" value="Aspartic_peptidase_A1"/>
</dbReference>
<gene>
    <name evidence="11" type="ORF">CTI12_AA150250</name>
</gene>
<organism evidence="11 12">
    <name type="scientific">Artemisia annua</name>
    <name type="common">Sweet wormwood</name>
    <dbReference type="NCBI Taxonomy" id="35608"/>
    <lineage>
        <taxon>Eukaryota</taxon>
        <taxon>Viridiplantae</taxon>
        <taxon>Streptophyta</taxon>
        <taxon>Embryophyta</taxon>
        <taxon>Tracheophyta</taxon>
        <taxon>Spermatophyta</taxon>
        <taxon>Magnoliopsida</taxon>
        <taxon>eudicotyledons</taxon>
        <taxon>Gunneridae</taxon>
        <taxon>Pentapetalae</taxon>
        <taxon>asterids</taxon>
        <taxon>campanulids</taxon>
        <taxon>Asterales</taxon>
        <taxon>Asteraceae</taxon>
        <taxon>Asteroideae</taxon>
        <taxon>Anthemideae</taxon>
        <taxon>Artemisiinae</taxon>
        <taxon>Artemisia</taxon>
    </lineage>
</organism>
<feature type="active site" evidence="7">
    <location>
        <position position="108"/>
    </location>
</feature>
<dbReference type="InterPro" id="IPR001969">
    <property type="entry name" value="Aspartic_peptidase_AS"/>
</dbReference>
<evidence type="ECO:0000313" key="12">
    <source>
        <dbReference type="Proteomes" id="UP000245207"/>
    </source>
</evidence>
<dbReference type="Pfam" id="PF14543">
    <property type="entry name" value="TAXi_N"/>
    <property type="match status" value="1"/>
</dbReference>
<keyword evidence="6" id="KW-0325">Glycoprotein</keyword>
<dbReference type="PANTHER" id="PTHR47967">
    <property type="entry name" value="OS07G0603500 PROTEIN-RELATED"/>
    <property type="match status" value="1"/>
</dbReference>
<evidence type="ECO:0000256" key="4">
    <source>
        <dbReference type="ARBA" id="ARBA00022750"/>
    </source>
</evidence>
<evidence type="ECO:0000256" key="1">
    <source>
        <dbReference type="ARBA" id="ARBA00007447"/>
    </source>
</evidence>
<comment type="similarity">
    <text evidence="1 8">Belongs to the peptidase A1 family.</text>
</comment>
<dbReference type="InterPro" id="IPR034161">
    <property type="entry name" value="Pepsin-like_plant"/>
</dbReference>
<feature type="chain" id="PRO_5015775600" evidence="9">
    <location>
        <begin position="19"/>
        <end position="419"/>
    </location>
</feature>
<dbReference type="PANTHER" id="PTHR47967:SF128">
    <property type="entry name" value="ASPARTIC PROTEINASE CDR1-LIKE"/>
    <property type="match status" value="1"/>
</dbReference>
<evidence type="ECO:0000256" key="6">
    <source>
        <dbReference type="ARBA" id="ARBA00023180"/>
    </source>
</evidence>
<accession>A0A2U1PI16</accession>
<evidence type="ECO:0000256" key="5">
    <source>
        <dbReference type="ARBA" id="ARBA00022801"/>
    </source>
</evidence>
<proteinExistence type="inferred from homology"/>
<dbReference type="PROSITE" id="PS51767">
    <property type="entry name" value="PEPTIDASE_A1"/>
    <property type="match status" value="1"/>
</dbReference>
<reference evidence="11 12" key="1">
    <citation type="journal article" date="2018" name="Mol. Plant">
        <title>The genome of Artemisia annua provides insight into the evolution of Asteraceae family and artemisinin biosynthesis.</title>
        <authorList>
            <person name="Shen Q."/>
            <person name="Zhang L."/>
            <person name="Liao Z."/>
            <person name="Wang S."/>
            <person name="Yan T."/>
            <person name="Shi P."/>
            <person name="Liu M."/>
            <person name="Fu X."/>
            <person name="Pan Q."/>
            <person name="Wang Y."/>
            <person name="Lv Z."/>
            <person name="Lu X."/>
            <person name="Zhang F."/>
            <person name="Jiang W."/>
            <person name="Ma Y."/>
            <person name="Chen M."/>
            <person name="Hao X."/>
            <person name="Li L."/>
            <person name="Tang Y."/>
            <person name="Lv G."/>
            <person name="Zhou Y."/>
            <person name="Sun X."/>
            <person name="Brodelius P.E."/>
            <person name="Rose J.K.C."/>
            <person name="Tang K."/>
        </authorList>
    </citation>
    <scope>NUCLEOTIDE SEQUENCE [LARGE SCALE GENOMIC DNA]</scope>
    <source>
        <strain evidence="12">cv. Huhao1</strain>
        <tissue evidence="11">Leaf</tissue>
    </source>
</reference>
<keyword evidence="5 8" id="KW-0378">Hydrolase</keyword>
<feature type="active site" evidence="7">
    <location>
        <position position="314"/>
    </location>
</feature>
<dbReference type="Proteomes" id="UP000245207">
    <property type="component" value="Unassembled WGS sequence"/>
</dbReference>
<evidence type="ECO:0000313" key="11">
    <source>
        <dbReference type="EMBL" id="PWA85405.1"/>
    </source>
</evidence>
<dbReference type="InterPro" id="IPR032861">
    <property type="entry name" value="TAXi_N"/>
</dbReference>
<evidence type="ECO:0000256" key="3">
    <source>
        <dbReference type="ARBA" id="ARBA00022729"/>
    </source>
</evidence>
<evidence type="ECO:0000256" key="7">
    <source>
        <dbReference type="PIRSR" id="PIRSR601461-1"/>
    </source>
</evidence>
<dbReference type="InterPro" id="IPR051708">
    <property type="entry name" value="Plant_Aspart_Prot_A1"/>
</dbReference>
<comment type="caution">
    <text evidence="11">The sequence shown here is derived from an EMBL/GenBank/DDBJ whole genome shotgun (WGS) entry which is preliminary data.</text>
</comment>
<dbReference type="GO" id="GO:0006508">
    <property type="term" value="P:proteolysis"/>
    <property type="evidence" value="ECO:0007669"/>
    <property type="project" value="UniProtKB-KW"/>
</dbReference>
<keyword evidence="2 8" id="KW-0645">Protease</keyword>
<dbReference type="EMBL" id="PKPP01001124">
    <property type="protein sequence ID" value="PWA85405.1"/>
    <property type="molecule type" value="Genomic_DNA"/>
</dbReference>
<dbReference type="Gene3D" id="2.40.70.10">
    <property type="entry name" value="Acid Proteases"/>
    <property type="match status" value="2"/>
</dbReference>